<evidence type="ECO:0000256" key="1">
    <source>
        <dbReference type="SAM" id="MobiDB-lite"/>
    </source>
</evidence>
<keyword evidence="3" id="KW-1185">Reference proteome</keyword>
<comment type="caution">
    <text evidence="2">The sequence shown here is derived from an EMBL/GenBank/DDBJ whole genome shotgun (WGS) entry which is preliminary data.</text>
</comment>
<feature type="region of interest" description="Disordered" evidence="1">
    <location>
        <begin position="63"/>
        <end position="82"/>
    </location>
</feature>
<organism evidence="2 3">
    <name type="scientific">Luteimonas flava</name>
    <dbReference type="NCBI Taxonomy" id="3115822"/>
    <lineage>
        <taxon>Bacteria</taxon>
        <taxon>Pseudomonadati</taxon>
        <taxon>Pseudomonadota</taxon>
        <taxon>Gammaproteobacteria</taxon>
        <taxon>Lysobacterales</taxon>
        <taxon>Lysobacteraceae</taxon>
        <taxon>Luteimonas</taxon>
    </lineage>
</organism>
<dbReference type="EMBL" id="JAZHBM010000002">
    <property type="protein sequence ID" value="MEF3082883.1"/>
    <property type="molecule type" value="Genomic_DNA"/>
</dbReference>
<gene>
    <name evidence="2" type="ORF">V3391_11765</name>
</gene>
<feature type="compositionally biased region" description="Polar residues" evidence="1">
    <location>
        <begin position="71"/>
        <end position="80"/>
    </location>
</feature>
<reference evidence="2 3" key="1">
    <citation type="submission" date="2024-01" db="EMBL/GenBank/DDBJ databases">
        <title>Novel species of the genus Luteimonas isolated from rivers.</title>
        <authorList>
            <person name="Lu H."/>
        </authorList>
    </citation>
    <scope>NUCLEOTIDE SEQUENCE [LARGE SCALE GENOMIC DNA]</scope>
    <source>
        <strain evidence="2 3">SMYT11W</strain>
    </source>
</reference>
<accession>A0ABU7WH97</accession>
<protein>
    <submittedName>
        <fullName evidence="2">Uncharacterized protein</fullName>
    </submittedName>
</protein>
<dbReference type="RefSeq" id="WP_332078589.1">
    <property type="nucleotide sequence ID" value="NZ_JAZHBM010000002.1"/>
</dbReference>
<dbReference type="Proteomes" id="UP001358324">
    <property type="component" value="Unassembled WGS sequence"/>
</dbReference>
<proteinExistence type="predicted"/>
<evidence type="ECO:0000313" key="2">
    <source>
        <dbReference type="EMBL" id="MEF3082883.1"/>
    </source>
</evidence>
<evidence type="ECO:0000313" key="3">
    <source>
        <dbReference type="Proteomes" id="UP001358324"/>
    </source>
</evidence>
<sequence length="124" mass="12288">MAASGAVCVVSVAGSGAVRDGTVARRGIGARVSAIAGGANGVGLAEDSGAGVKNTNSIATAGLPDTRASRAGSQCSTAMPSRTVRPADAMRATVSLANSRAARWRLRDPAEYATSISFHGIDAD</sequence>
<name>A0ABU7WH97_9GAMM</name>